<proteinExistence type="predicted"/>
<sequence length="170" mass="19710">MMAKNKPNQGSRKTETLTLRLDPKIKYTIELMSRVRRQSITSVIEAAVESVAFDLDTPVVIDGKRETWPLANAVSEFWTTDEVARFLGLCAFMPELLTYEEQRIWETIKATPEFWDENIESYMAPYHLPGLGYIDKFKVGNYFMSLTLHVEEHKDSRTIVPFDFVRRVPG</sequence>
<gene>
    <name evidence="1" type="ORF">CXL00_17535</name>
</gene>
<organism evidence="1 2">
    <name type="scientific">Stutzerimonas stutzeri</name>
    <name type="common">Pseudomonas stutzeri</name>
    <dbReference type="NCBI Taxonomy" id="316"/>
    <lineage>
        <taxon>Bacteria</taxon>
        <taxon>Pseudomonadati</taxon>
        <taxon>Pseudomonadota</taxon>
        <taxon>Gammaproteobacteria</taxon>
        <taxon>Pseudomonadales</taxon>
        <taxon>Pseudomonadaceae</taxon>
        <taxon>Stutzerimonas</taxon>
    </lineage>
</organism>
<dbReference type="OrthoDB" id="7030385at2"/>
<dbReference type="AlphaFoldDB" id="A0A2N8SNB7"/>
<comment type="caution">
    <text evidence="1">The sequence shown here is derived from an EMBL/GenBank/DDBJ whole genome shotgun (WGS) entry which is preliminary data.</text>
</comment>
<reference evidence="1 2" key="1">
    <citation type="submission" date="2018-01" db="EMBL/GenBank/DDBJ databases">
        <title>Denitrification phenotypes of diverse strains of Pseudomonas stutzeri.</title>
        <authorList>
            <person name="Milligan D.A."/>
            <person name="Bergaust L."/>
            <person name="Bakken L.R."/>
            <person name="Frostegard A."/>
        </authorList>
    </citation>
    <scope>NUCLEOTIDE SEQUENCE [LARGE SCALE GENOMIC DNA]</scope>
    <source>
        <strain evidence="1 2">28a3</strain>
    </source>
</reference>
<protein>
    <submittedName>
        <fullName evidence="1">Uncharacterized protein</fullName>
    </submittedName>
</protein>
<evidence type="ECO:0000313" key="1">
    <source>
        <dbReference type="EMBL" id="PNG03985.1"/>
    </source>
</evidence>
<name>A0A2N8SNB7_STUST</name>
<dbReference type="RefSeq" id="WP_102847291.1">
    <property type="nucleotide sequence ID" value="NZ_JAMOIG010000011.1"/>
</dbReference>
<evidence type="ECO:0000313" key="2">
    <source>
        <dbReference type="Proteomes" id="UP000235897"/>
    </source>
</evidence>
<accession>A0A2N8SNB7</accession>
<dbReference type="Proteomes" id="UP000235897">
    <property type="component" value="Unassembled WGS sequence"/>
</dbReference>
<dbReference type="EMBL" id="POUW01000007">
    <property type="protein sequence ID" value="PNG03985.1"/>
    <property type="molecule type" value="Genomic_DNA"/>
</dbReference>